<sequence length="235" mass="27070">MPPGHASDSRSPIPTADDVTVHALRRRWKPHKERLVRQQEDHPTNIRIHRACSWLQRVEANRDDLDGVLLAQWIAFNALYGQWDGVKRQSLPDRESWRQFLDRILKLDVDQLVVSVLQDHKRLVVSLLEDPFLSQHFWREPSSPRSGRDRSIAYRAGTWYLEGRWTMILDEVLDRIYLLRCQLMHGAATCGGKLNRTALRRASVMMGHVLPAVVAVLADRGADEDWGALCYPPRG</sequence>
<dbReference type="OrthoDB" id="272343at2"/>
<dbReference type="KEGG" id="llh:I41_49570"/>
<organism evidence="1 2">
    <name type="scientific">Lacipirellula limnantheis</name>
    <dbReference type="NCBI Taxonomy" id="2528024"/>
    <lineage>
        <taxon>Bacteria</taxon>
        <taxon>Pseudomonadati</taxon>
        <taxon>Planctomycetota</taxon>
        <taxon>Planctomycetia</taxon>
        <taxon>Pirellulales</taxon>
        <taxon>Lacipirellulaceae</taxon>
        <taxon>Lacipirellula</taxon>
    </lineage>
</organism>
<dbReference type="Proteomes" id="UP000317909">
    <property type="component" value="Chromosome"/>
</dbReference>
<gene>
    <name evidence="1" type="ORF">I41_49570</name>
</gene>
<dbReference type="RefSeq" id="WP_145435507.1">
    <property type="nucleotide sequence ID" value="NZ_CP036339.1"/>
</dbReference>
<protein>
    <submittedName>
        <fullName evidence="1">Uncharacterized protein</fullName>
    </submittedName>
</protein>
<dbReference type="EMBL" id="CP036339">
    <property type="protein sequence ID" value="QDT75715.1"/>
    <property type="molecule type" value="Genomic_DNA"/>
</dbReference>
<evidence type="ECO:0000313" key="2">
    <source>
        <dbReference type="Proteomes" id="UP000317909"/>
    </source>
</evidence>
<accession>A0A517U505</accession>
<evidence type="ECO:0000313" key="1">
    <source>
        <dbReference type="EMBL" id="QDT75715.1"/>
    </source>
</evidence>
<name>A0A517U505_9BACT</name>
<dbReference type="AlphaFoldDB" id="A0A517U505"/>
<reference evidence="1 2" key="1">
    <citation type="submission" date="2019-02" db="EMBL/GenBank/DDBJ databases">
        <title>Deep-cultivation of Planctomycetes and their phenomic and genomic characterization uncovers novel biology.</title>
        <authorList>
            <person name="Wiegand S."/>
            <person name="Jogler M."/>
            <person name="Boedeker C."/>
            <person name="Pinto D."/>
            <person name="Vollmers J."/>
            <person name="Rivas-Marin E."/>
            <person name="Kohn T."/>
            <person name="Peeters S.H."/>
            <person name="Heuer A."/>
            <person name="Rast P."/>
            <person name="Oberbeckmann S."/>
            <person name="Bunk B."/>
            <person name="Jeske O."/>
            <person name="Meyerdierks A."/>
            <person name="Storesund J.E."/>
            <person name="Kallscheuer N."/>
            <person name="Luecker S."/>
            <person name="Lage O.M."/>
            <person name="Pohl T."/>
            <person name="Merkel B.J."/>
            <person name="Hornburger P."/>
            <person name="Mueller R.-W."/>
            <person name="Bruemmer F."/>
            <person name="Labrenz M."/>
            <person name="Spormann A.M."/>
            <person name="Op den Camp H."/>
            <person name="Overmann J."/>
            <person name="Amann R."/>
            <person name="Jetten M.S.M."/>
            <person name="Mascher T."/>
            <person name="Medema M.H."/>
            <person name="Devos D.P."/>
            <person name="Kaster A.-K."/>
            <person name="Ovreas L."/>
            <person name="Rohde M."/>
            <person name="Galperin M.Y."/>
            <person name="Jogler C."/>
        </authorList>
    </citation>
    <scope>NUCLEOTIDE SEQUENCE [LARGE SCALE GENOMIC DNA]</scope>
    <source>
        <strain evidence="1 2">I41</strain>
    </source>
</reference>
<keyword evidence="2" id="KW-1185">Reference proteome</keyword>
<proteinExistence type="predicted"/>